<gene>
    <name evidence="1" type="ORF">MUCCIDRAFT_84741</name>
</gene>
<dbReference type="VEuPathDB" id="FungiDB:MUCCIDRAFT_84741"/>
<dbReference type="EMBL" id="AMYB01000006">
    <property type="protein sequence ID" value="OAD01137.1"/>
    <property type="molecule type" value="Genomic_DNA"/>
</dbReference>
<sequence length="155" mass="17418">MPHVYLKNVCPYCDHPPFKVARPLIQHLKRYHSQDLPARNQCFRRPSQWGYCYVPSEAEADESHAACPSCWQHFPEQDCQAFIAHLETKHVGAPQAQIQADKPLSMEAETAGASGENPSTVVQHKDDASTERKLVFLDALDNLVVAVKRLVLNGE</sequence>
<evidence type="ECO:0000313" key="2">
    <source>
        <dbReference type="Proteomes" id="UP000077051"/>
    </source>
</evidence>
<comment type="caution">
    <text evidence="1">The sequence shown here is derived from an EMBL/GenBank/DDBJ whole genome shotgun (WGS) entry which is preliminary data.</text>
</comment>
<dbReference type="AlphaFoldDB" id="A0A162YWU7"/>
<name>A0A162YWU7_MUCCL</name>
<accession>A0A162YWU7</accession>
<evidence type="ECO:0008006" key="3">
    <source>
        <dbReference type="Google" id="ProtNLM"/>
    </source>
</evidence>
<keyword evidence="2" id="KW-1185">Reference proteome</keyword>
<protein>
    <recommendedName>
        <fullName evidence="3">C2H2-type zinc finger transcription factor</fullName>
    </recommendedName>
</protein>
<organism evidence="1 2">
    <name type="scientific">Mucor lusitanicus CBS 277.49</name>
    <dbReference type="NCBI Taxonomy" id="747725"/>
    <lineage>
        <taxon>Eukaryota</taxon>
        <taxon>Fungi</taxon>
        <taxon>Fungi incertae sedis</taxon>
        <taxon>Mucoromycota</taxon>
        <taxon>Mucoromycotina</taxon>
        <taxon>Mucoromycetes</taxon>
        <taxon>Mucorales</taxon>
        <taxon>Mucorineae</taxon>
        <taxon>Mucoraceae</taxon>
        <taxon>Mucor</taxon>
    </lineage>
</organism>
<evidence type="ECO:0000313" key="1">
    <source>
        <dbReference type="EMBL" id="OAD01137.1"/>
    </source>
</evidence>
<proteinExistence type="predicted"/>
<reference evidence="1 2" key="1">
    <citation type="submission" date="2015-06" db="EMBL/GenBank/DDBJ databases">
        <title>Expansion of signal transduction pathways in fungi by whole-genome duplication.</title>
        <authorList>
            <consortium name="DOE Joint Genome Institute"/>
            <person name="Corrochano L.M."/>
            <person name="Kuo A."/>
            <person name="Marcet-Houben M."/>
            <person name="Polaino S."/>
            <person name="Salamov A."/>
            <person name="Villalobos J.M."/>
            <person name="Alvarez M.I."/>
            <person name="Avalos J."/>
            <person name="Benito E.P."/>
            <person name="Benoit I."/>
            <person name="Burger G."/>
            <person name="Camino L.P."/>
            <person name="Canovas D."/>
            <person name="Cerda-Olmedo E."/>
            <person name="Cheng J.-F."/>
            <person name="Dominguez A."/>
            <person name="Elias M."/>
            <person name="Eslava A.P."/>
            <person name="Glaser F."/>
            <person name="Grimwood J."/>
            <person name="Gutierrez G."/>
            <person name="Heitman J."/>
            <person name="Henrissat B."/>
            <person name="Iturriaga E.A."/>
            <person name="Lang B.F."/>
            <person name="Lavin J.L."/>
            <person name="Lee S."/>
            <person name="Li W."/>
            <person name="Lindquist E."/>
            <person name="Lopez-Garcia S."/>
            <person name="Luque E.M."/>
            <person name="Marcos A.T."/>
            <person name="Martin J."/>
            <person name="Mccluskey K."/>
            <person name="Medina H.R."/>
            <person name="Miralles-Duran A."/>
            <person name="Miyazaki A."/>
            <person name="Munoz-Torres E."/>
            <person name="Oguiza J.A."/>
            <person name="Ohm R."/>
            <person name="Olmedo M."/>
            <person name="Orejas M."/>
            <person name="Ortiz-Castellanos L."/>
            <person name="Pisabarro A.G."/>
            <person name="Rodriguez-Romero J."/>
            <person name="Ruiz-Herrera J."/>
            <person name="Ruiz-Vazquez R."/>
            <person name="Sanz C."/>
            <person name="Schackwitz W."/>
            <person name="Schmutz J."/>
            <person name="Shahriari M."/>
            <person name="Shelest E."/>
            <person name="Silva-Franco F."/>
            <person name="Soanes D."/>
            <person name="Syed K."/>
            <person name="Tagua V.G."/>
            <person name="Talbot N.J."/>
            <person name="Thon M."/>
            <person name="De Vries R.P."/>
            <person name="Wiebenga A."/>
            <person name="Yadav J.S."/>
            <person name="Braun E.L."/>
            <person name="Baker S."/>
            <person name="Garre V."/>
            <person name="Horwitz B."/>
            <person name="Torres-Martinez S."/>
            <person name="Idnurm A."/>
            <person name="Herrera-Estrella A."/>
            <person name="Gabaldon T."/>
            <person name="Grigoriev I.V."/>
        </authorList>
    </citation>
    <scope>NUCLEOTIDE SEQUENCE [LARGE SCALE GENOMIC DNA]</scope>
    <source>
        <strain evidence="1 2">CBS 277.49</strain>
    </source>
</reference>
<dbReference type="Proteomes" id="UP000077051">
    <property type="component" value="Unassembled WGS sequence"/>
</dbReference>